<dbReference type="AlphaFoldDB" id="A0A6I8M7F8"/>
<reference evidence="1 2" key="1">
    <citation type="submission" date="2019-09" db="EMBL/GenBank/DDBJ databases">
        <authorList>
            <person name="Leyn A S."/>
        </authorList>
    </citation>
    <scope>NUCLEOTIDE SEQUENCE [LARGE SCALE GENOMIC DNA]</scope>
    <source>
        <strain evidence="1">AA231_1</strain>
    </source>
</reference>
<evidence type="ECO:0000313" key="2">
    <source>
        <dbReference type="Proteomes" id="UP000399805"/>
    </source>
</evidence>
<evidence type="ECO:0000313" key="1">
    <source>
        <dbReference type="EMBL" id="VVJ24857.1"/>
    </source>
</evidence>
<protein>
    <submittedName>
        <fullName evidence="1">Uncharacterized protein</fullName>
    </submittedName>
</protein>
<proteinExistence type="predicted"/>
<gene>
    <name evidence="1" type="ORF">AA23TX_09619</name>
</gene>
<accession>A0A6I8M7F8</accession>
<dbReference type="EMBL" id="CABVGP010000004">
    <property type="protein sequence ID" value="VVJ24857.1"/>
    <property type="molecule type" value="Genomic_DNA"/>
</dbReference>
<sequence>MTVADFWSSDEELLAELGEALRTAEEVPRRFVDAGKSAFLWRDIDAEIATLSYDSATAAEAAGVRAEATPLRALTFSSREFTIELEVGPDALNGQVVPPQPAELDIEARPPGRTPATVPVDAVGWFVIRPKPAKRFRLRLRTKSGRTVVTDWAKL</sequence>
<dbReference type="Proteomes" id="UP000399805">
    <property type="component" value="Unassembled WGS sequence"/>
</dbReference>
<dbReference type="RefSeq" id="WP_155549536.1">
    <property type="nucleotide sequence ID" value="NZ_CABVGP010000004.1"/>
</dbReference>
<keyword evidence="2" id="KW-1185">Reference proteome</keyword>
<organism evidence="1 2">
    <name type="scientific">Amycolatopsis camponoti</name>
    <dbReference type="NCBI Taxonomy" id="2606593"/>
    <lineage>
        <taxon>Bacteria</taxon>
        <taxon>Bacillati</taxon>
        <taxon>Actinomycetota</taxon>
        <taxon>Actinomycetes</taxon>
        <taxon>Pseudonocardiales</taxon>
        <taxon>Pseudonocardiaceae</taxon>
        <taxon>Amycolatopsis</taxon>
    </lineage>
</organism>
<name>A0A6I8M7F8_9PSEU</name>